<keyword evidence="4 15" id="KW-0227">DNA damage</keyword>
<evidence type="ECO:0000256" key="12">
    <source>
        <dbReference type="ARBA" id="ARBA00023235"/>
    </source>
</evidence>
<evidence type="ECO:0000256" key="5">
    <source>
        <dbReference type="ARBA" id="ARBA00022801"/>
    </source>
</evidence>
<evidence type="ECO:0000256" key="3">
    <source>
        <dbReference type="ARBA" id="ARBA00022741"/>
    </source>
</evidence>
<proteinExistence type="inferred from homology"/>
<comment type="function">
    <text evidence="15">A helicase/nuclease that prepares dsDNA breaks (DSB) for recombinational DNA repair. Binds to DSBs and unwinds DNA via a highly rapid and processive ATP-dependent bidirectional helicase activity. Unwinds dsDNA until it encounters a Chi (crossover hotspot instigator) sequence from the 3' direction. Cuts ssDNA a few nucleotides 3' to the Chi site. The properties and activities of the enzyme are changed at Chi. The Chi-altered holoenzyme produces a long 3'-ssDNA overhang and facilitates RecA-binding to the ssDNA for homologous DNA recombination and repair. Holoenzyme degrades any linearized DNA that is unable to undergo homologous recombination. In the holoenzyme this subunit contributes ATPase, 3'-5' helicase, exonuclease activity and loads RecA onto ssDNA.</text>
</comment>
<feature type="region of interest" description="DNA-binding and helicase activity, interacts with RecC" evidence="15">
    <location>
        <begin position="1"/>
        <end position="937"/>
    </location>
</feature>
<reference evidence="19 20" key="1">
    <citation type="submission" date="2024-03" db="EMBL/GenBank/DDBJ databases">
        <title>Complete Genome Sequence and Annotation of Ignatzschineria larvae DSM 13226.</title>
        <authorList>
            <person name="Cantrell E."/>
            <person name="Burcham Z.M."/>
        </authorList>
    </citation>
    <scope>NUCLEOTIDE SEQUENCE [LARGE SCALE GENOMIC DNA]</scope>
    <source>
        <strain evidence="19 20">DSM 13226</strain>
    </source>
</reference>
<comment type="catalytic activity">
    <reaction evidence="15">
        <text>Exonucleolytic cleavage (in the presence of ATP) in either 5'- to 3'- or 3'- to 5'-direction to yield 5'-phosphooligonucleotides.</text>
        <dbReference type="EC" id="3.1.11.5"/>
    </reaction>
</comment>
<evidence type="ECO:0000256" key="4">
    <source>
        <dbReference type="ARBA" id="ARBA00022763"/>
    </source>
</evidence>
<evidence type="ECO:0000256" key="14">
    <source>
        <dbReference type="ARBA" id="ARBA00048988"/>
    </source>
</evidence>
<dbReference type="Gene3D" id="3.90.320.10">
    <property type="match status" value="1"/>
</dbReference>
<dbReference type="RefSeq" id="WP_026878607.1">
    <property type="nucleotide sequence ID" value="NZ_AZOD01000010.1"/>
</dbReference>
<dbReference type="InterPro" id="IPR004586">
    <property type="entry name" value="RecB"/>
</dbReference>
<comment type="domain">
    <text evidence="15">The N-terminal DNA-binding domain is a ssDNA-dependent ATPase and has ATP-dependent 3'-5' helicase function. This domain interacts with RecC.</text>
</comment>
<dbReference type="NCBIfam" id="TIGR00609">
    <property type="entry name" value="recB"/>
    <property type="match status" value="1"/>
</dbReference>
<comment type="miscellaneous">
    <text evidence="15">In the RecBCD complex, RecB has a slow 3'-5' helicase, an exonuclease activity and loads RecA onto ssDNA, RecD has a fast 5'-3' helicase activity, while RecC stimulates the ATPase and processivity of the RecB helicase and contributes to recognition of the Chi site.</text>
</comment>
<keyword evidence="11 15" id="KW-0234">DNA repair</keyword>
<evidence type="ECO:0000256" key="2">
    <source>
        <dbReference type="ARBA" id="ARBA00022723"/>
    </source>
</evidence>
<comment type="similarity">
    <text evidence="15">Belongs to the helicase family. UvrD subfamily.</text>
</comment>
<dbReference type="Pfam" id="PF12705">
    <property type="entry name" value="PDDEXK_1"/>
    <property type="match status" value="1"/>
</dbReference>
<keyword evidence="10 15" id="KW-0238">DNA-binding</keyword>
<evidence type="ECO:0000256" key="11">
    <source>
        <dbReference type="ARBA" id="ARBA00023204"/>
    </source>
</evidence>
<dbReference type="EC" id="5.6.2.4" evidence="15"/>
<dbReference type="Proteomes" id="UP001449178">
    <property type="component" value="Chromosome"/>
</dbReference>
<keyword evidence="3 15" id="KW-0547">Nucleotide-binding</keyword>
<name>A0ABZ3C0U2_9GAMM</name>
<dbReference type="EMBL" id="CP150637">
    <property type="protein sequence ID" value="WZW88257.1"/>
    <property type="molecule type" value="Genomic_DNA"/>
</dbReference>
<dbReference type="InterPro" id="IPR038726">
    <property type="entry name" value="PDDEXK_AddAB-type"/>
</dbReference>
<feature type="region of interest" description="Nuclease activity, interacts with RecD and RecA" evidence="15">
    <location>
        <begin position="959"/>
        <end position="1270"/>
    </location>
</feature>
<comment type="catalytic activity">
    <reaction evidence="13 15">
        <text>Couples ATP hydrolysis with the unwinding of duplex DNA by translocating in the 3'-5' direction.</text>
        <dbReference type="EC" id="5.6.2.4"/>
    </reaction>
</comment>
<keyword evidence="2 15" id="KW-0479">Metal-binding</keyword>
<evidence type="ECO:0000256" key="13">
    <source>
        <dbReference type="ARBA" id="ARBA00034617"/>
    </source>
</evidence>
<keyword evidence="6 15" id="KW-0347">Helicase</keyword>
<comment type="subunit">
    <text evidence="15">Heterotrimer of RecB, RecC and RecD. All subunits contribute to DNA-binding. Interacts with RecA.</text>
</comment>
<keyword evidence="12 15" id="KW-0413">Isomerase</keyword>
<dbReference type="PROSITE" id="PS51198">
    <property type="entry name" value="UVRD_HELICASE_ATP_BIND"/>
    <property type="match status" value="1"/>
</dbReference>
<dbReference type="EC" id="3.1.11.5" evidence="15"/>
<feature type="domain" description="UvrD-like helicase C-terminal" evidence="18">
    <location>
        <begin position="546"/>
        <end position="808"/>
    </location>
</feature>
<organism evidence="19 20">
    <name type="scientific">Ignatzschineria larvae DSM 13226</name>
    <dbReference type="NCBI Taxonomy" id="1111732"/>
    <lineage>
        <taxon>Bacteria</taxon>
        <taxon>Pseudomonadati</taxon>
        <taxon>Pseudomonadota</taxon>
        <taxon>Gammaproteobacteria</taxon>
        <taxon>Cardiobacteriales</taxon>
        <taxon>Ignatzschineriaceae</taxon>
        <taxon>Ignatzschineria</taxon>
    </lineage>
</organism>
<keyword evidence="20" id="KW-1185">Reference proteome</keyword>
<dbReference type="Gene3D" id="1.10.3170.10">
    <property type="entry name" value="Recbcd, chain B, domain 2"/>
    <property type="match status" value="1"/>
</dbReference>
<dbReference type="InterPro" id="IPR011604">
    <property type="entry name" value="PDDEXK-like_dom_sf"/>
</dbReference>
<evidence type="ECO:0000256" key="6">
    <source>
        <dbReference type="ARBA" id="ARBA00022806"/>
    </source>
</evidence>
<sequence>MSFDTTHAYQVLDPQTVPITGNMMIEASAGTGKTYTITLLVLRLLLGLNQGAQTACISSDNDFFTTDENEKALNSARKLPEILIVTFTNAATAELKERIYSKIVELKESFFLYTDILMQKEPIDILPDPALQPLIEVFIAMREEMGVTPVEAIGEAIALLTDAEGAIDQASIFTIHAFSQRLLKENALDLGQSFHFELSQDLSALYREAVYHFWREECYPLDLRLSQVVQHLYGVPIDSSIYGSTNLLGLIRPLIEDPSLIENDHFETTSLKKLLSEKLGLIDDIKARCLTFTETDFRNLIDEVGLKKASYKTNLVTKYHEEMQTWARSDAQGGFSSLEKFTLKYMESRLQPEGDLRRMKPAHWDLFEDLAKLDQDRPKLLHYAAYKVVRIIQQLKRSESVLGFSDLLTELNEQTKSLSTQFIESLHLRYRVVLIDEFQDTDHLQLDTFRRLFFDYPEIPFVMIGDPKQSIYGFRGADINAYLSIKGDVDQIYTLNTNYRSGTLQVDAVNQLFGRRAKINPPFIYEQIPFITIGTPEKAKQTMLTGVTLDPAGMTLLDYQAPAFELKIDKKTKKEKLSQGTFQTRIAEVCAKMVVQLLNEGRLVTNEGEKAVAPEDITILVRSNREADYIQRAFRKAGLNSVYLSERNSVFDPEESIVGDLYLFLRSLVFRHERGALLQSLGSVLYGFSVTEYEEIKRDSAQFEALLVERNRLNEIWGRSGVLAMMRSFIVKDNRLGRLLALENGERLASDLFHLGELLQKESFNSKEALLLWLYEKMYGISPNSEAELRLESDFKTIQIMTIHKSKGLEFPIVFLPFGSFKSREQKSGVIVNSEAQDPTQKRRYIFEGTAEEEELQYFQQEALAEDLRLLYVALTRAKFHTFIGFSQQLADKALENSPLAYLMNITGDAQDFYANFNEALSYLPVTYEDLKAPLHYSALEEQPESQIPAQFTRKLGPLWRFTSFSNLSYQLKWNHFTPMLADEKEIESETDELTLLEEEWGTSDGALTDLSAIAESPIAETPMAESLFPKGAVTGNFIHLLLERFTPEELENPKLLERQVTRHFAHLVPEERLPGLVVELQHWLQHIFDASLPIESNLRQILSGSRNVKELEFMFPIRTLLTAQKLNAILNRYIPRTEAESLSFEEMRGFLRGFIDLFFEVDGRYYVADYKSNTLAPTKAGYDETAMLHSIKHAHYDLQYLIYTVAMVKFLQNQQPDFDYERDFGGVFYFYLRGMEAGDTTGIYYVKPDYSVIAELLALFGEAASEEVA</sequence>
<comment type="domain">
    <text evidence="15">The C-terminal domain has nuclease activity and interacts with RecD. It interacts with RecA, facilitating its loading onto ssDNA.</text>
</comment>
<dbReference type="HAMAP" id="MF_01485">
    <property type="entry name" value="RecB"/>
    <property type="match status" value="1"/>
</dbReference>
<feature type="binding site" evidence="16">
    <location>
        <begin position="27"/>
        <end position="34"/>
    </location>
    <ligand>
        <name>ATP</name>
        <dbReference type="ChEBI" id="CHEBI:30616"/>
    </ligand>
</feature>
<protein>
    <recommendedName>
        <fullName evidence="15">RecBCD enzyme subunit RecB</fullName>
        <ecNumber evidence="15">3.1.11.5</ecNumber>
        <ecNumber evidence="15">5.6.2.4</ecNumber>
    </recommendedName>
    <alternativeName>
        <fullName evidence="15">DNA 3'-5' helicase subunit RecB</fullName>
    </alternativeName>
    <alternativeName>
        <fullName evidence="15">Exonuclease V subunit RecB</fullName>
        <shortName evidence="15">ExoV subunit RecB</shortName>
    </alternativeName>
    <alternativeName>
        <fullName evidence="15">Helicase/nuclease RecBCD subunit RecB</fullName>
    </alternativeName>
</protein>
<keyword evidence="8 15" id="KW-0067">ATP-binding</keyword>
<evidence type="ECO:0000313" key="19">
    <source>
        <dbReference type="EMBL" id="WZW88257.1"/>
    </source>
</evidence>
<evidence type="ECO:0000256" key="8">
    <source>
        <dbReference type="ARBA" id="ARBA00022840"/>
    </source>
</evidence>
<dbReference type="SUPFAM" id="SSF52540">
    <property type="entry name" value="P-loop containing nucleoside triphosphate hydrolases"/>
    <property type="match status" value="1"/>
</dbReference>
<feature type="binding site" evidence="15">
    <location>
        <position position="1157"/>
    </location>
    <ligand>
        <name>Mg(2+)</name>
        <dbReference type="ChEBI" id="CHEBI:18420"/>
    </ligand>
</feature>
<dbReference type="InterPro" id="IPR000212">
    <property type="entry name" value="DNA_helicase_UvrD/REP"/>
</dbReference>
<dbReference type="InterPro" id="IPR011335">
    <property type="entry name" value="Restrct_endonuc-II-like"/>
</dbReference>
<dbReference type="Gene3D" id="3.40.50.300">
    <property type="entry name" value="P-loop containing nucleotide triphosphate hydrolases"/>
    <property type="match status" value="2"/>
</dbReference>
<keyword evidence="7 15" id="KW-0269">Exonuclease</keyword>
<dbReference type="PANTHER" id="PTHR11070:SF23">
    <property type="entry name" value="RECBCD ENZYME SUBUNIT RECB"/>
    <property type="match status" value="1"/>
</dbReference>
<comment type="catalytic activity">
    <reaction evidence="14 15">
        <text>ATP + H2O = ADP + phosphate + H(+)</text>
        <dbReference type="Rhea" id="RHEA:13065"/>
        <dbReference type="ChEBI" id="CHEBI:15377"/>
        <dbReference type="ChEBI" id="CHEBI:15378"/>
        <dbReference type="ChEBI" id="CHEBI:30616"/>
        <dbReference type="ChEBI" id="CHEBI:43474"/>
        <dbReference type="ChEBI" id="CHEBI:456216"/>
        <dbReference type="EC" id="5.6.2.4"/>
    </reaction>
</comment>
<dbReference type="Pfam" id="PF13361">
    <property type="entry name" value="UvrD_C"/>
    <property type="match status" value="1"/>
</dbReference>
<evidence type="ECO:0000313" key="20">
    <source>
        <dbReference type="Proteomes" id="UP001449178"/>
    </source>
</evidence>
<evidence type="ECO:0000256" key="10">
    <source>
        <dbReference type="ARBA" id="ARBA00023125"/>
    </source>
</evidence>
<evidence type="ECO:0000256" key="15">
    <source>
        <dbReference type="HAMAP-Rule" id="MF_01485"/>
    </source>
</evidence>
<evidence type="ECO:0000259" key="17">
    <source>
        <dbReference type="PROSITE" id="PS51198"/>
    </source>
</evidence>
<feature type="binding site" evidence="15">
    <location>
        <position position="1040"/>
    </location>
    <ligand>
        <name>Mg(2+)</name>
        <dbReference type="ChEBI" id="CHEBI:18420"/>
    </ligand>
</feature>
<evidence type="ECO:0000256" key="7">
    <source>
        <dbReference type="ARBA" id="ARBA00022839"/>
    </source>
</evidence>
<accession>A0ABZ3C0U2</accession>
<dbReference type="PANTHER" id="PTHR11070">
    <property type="entry name" value="UVRD / RECB / PCRA DNA HELICASE FAMILY MEMBER"/>
    <property type="match status" value="1"/>
</dbReference>
<evidence type="ECO:0000256" key="16">
    <source>
        <dbReference type="PROSITE-ProRule" id="PRU00560"/>
    </source>
</evidence>
<feature type="active site" description="For nuclease activity" evidence="15">
    <location>
        <position position="1170"/>
    </location>
</feature>
<gene>
    <name evidence="15 19" type="primary">recB</name>
    <name evidence="19" type="ORF">WMO13_02435</name>
</gene>
<dbReference type="Pfam" id="PF00580">
    <property type="entry name" value="UvrD-helicase"/>
    <property type="match status" value="1"/>
</dbReference>
<dbReference type="Gene3D" id="1.10.486.10">
    <property type="entry name" value="PCRA, domain 4"/>
    <property type="match status" value="1"/>
</dbReference>
<dbReference type="InterPro" id="IPR014016">
    <property type="entry name" value="UvrD-like_ATP-bd"/>
</dbReference>
<feature type="binding site" evidence="15">
    <location>
        <position position="1170"/>
    </location>
    <ligand>
        <name>Mg(2+)</name>
        <dbReference type="ChEBI" id="CHEBI:18420"/>
    </ligand>
</feature>
<comment type="cofactor">
    <cofactor evidence="15">
        <name>Mg(2+)</name>
        <dbReference type="ChEBI" id="CHEBI:18420"/>
    </cofactor>
    <text evidence="15">Binds 1 Mg(2+) ion per subunit.</text>
</comment>
<evidence type="ECO:0000256" key="9">
    <source>
        <dbReference type="ARBA" id="ARBA00022842"/>
    </source>
</evidence>
<dbReference type="CDD" id="cd22352">
    <property type="entry name" value="RecB_C-like"/>
    <property type="match status" value="1"/>
</dbReference>
<evidence type="ECO:0000259" key="18">
    <source>
        <dbReference type="PROSITE" id="PS51217"/>
    </source>
</evidence>
<keyword evidence="1 15" id="KW-0540">Nuclease</keyword>
<keyword evidence="5 15" id="KW-0378">Hydrolase</keyword>
<dbReference type="InterPro" id="IPR027417">
    <property type="entry name" value="P-loop_NTPase"/>
</dbReference>
<feature type="domain" description="UvrD-like helicase ATP-binding" evidence="17">
    <location>
        <begin position="6"/>
        <end position="502"/>
    </location>
</feature>
<dbReference type="GO" id="GO:0008854">
    <property type="term" value="F:exodeoxyribonuclease V activity"/>
    <property type="evidence" value="ECO:0007669"/>
    <property type="project" value="UniProtKB-EC"/>
</dbReference>
<dbReference type="PROSITE" id="PS51217">
    <property type="entry name" value="UVRD_HELICASE_CTER"/>
    <property type="match status" value="1"/>
</dbReference>
<dbReference type="InterPro" id="IPR014017">
    <property type="entry name" value="DNA_helicase_UvrD-like_C"/>
</dbReference>
<evidence type="ECO:0000256" key="1">
    <source>
        <dbReference type="ARBA" id="ARBA00022722"/>
    </source>
</evidence>
<keyword evidence="9 15" id="KW-0460">Magnesium</keyword>
<dbReference type="SUPFAM" id="SSF52980">
    <property type="entry name" value="Restriction endonuclease-like"/>
    <property type="match status" value="1"/>
</dbReference>